<dbReference type="AlphaFoldDB" id="A0A3A2Z8E3"/>
<reference evidence="6" key="1">
    <citation type="submission" date="2017-02" db="EMBL/GenBank/DDBJ databases">
        <authorList>
            <person name="Tafer H."/>
            <person name="Lopandic K."/>
        </authorList>
    </citation>
    <scope>NUCLEOTIDE SEQUENCE [LARGE SCALE GENOMIC DNA]</scope>
    <source>
        <strain evidence="6">CBS 366.77</strain>
    </source>
</reference>
<dbReference type="Proteomes" id="UP000266188">
    <property type="component" value="Unassembled WGS sequence"/>
</dbReference>
<evidence type="ECO:0000256" key="1">
    <source>
        <dbReference type="ARBA" id="ARBA00022793"/>
    </source>
</evidence>
<evidence type="ECO:0000259" key="4">
    <source>
        <dbReference type="Pfam" id="PF12588"/>
    </source>
</evidence>
<dbReference type="InterPro" id="IPR022237">
    <property type="entry name" value="PsiD-like"/>
</dbReference>
<feature type="signal peptide" evidence="3">
    <location>
        <begin position="1"/>
        <end position="20"/>
    </location>
</feature>
<protein>
    <submittedName>
        <fullName evidence="5">Phosphatidylserine decarboxylase</fullName>
    </submittedName>
</protein>
<feature type="chain" id="PRO_5017299113" evidence="3">
    <location>
        <begin position="21"/>
        <end position="455"/>
    </location>
</feature>
<keyword evidence="2" id="KW-0456">Lyase</keyword>
<dbReference type="Pfam" id="PF12588">
    <property type="entry name" value="PSDC"/>
    <property type="match status" value="1"/>
</dbReference>
<name>A0A3A2Z8E3_9EURO</name>
<evidence type="ECO:0000313" key="6">
    <source>
        <dbReference type="Proteomes" id="UP000266188"/>
    </source>
</evidence>
<dbReference type="STRING" id="2070753.A0A3A2Z8E3"/>
<evidence type="ECO:0000256" key="2">
    <source>
        <dbReference type="ARBA" id="ARBA00023239"/>
    </source>
</evidence>
<evidence type="ECO:0000256" key="3">
    <source>
        <dbReference type="SAM" id="SignalP"/>
    </source>
</evidence>
<dbReference type="PANTHER" id="PTHR10067:SF9">
    <property type="entry name" value="PHOSPHATIDYLSERINE DECARBOXYLASE FAMILY PROTEIN (AFU_ORTHOLOGUE AFUA_7G01730)"/>
    <property type="match status" value="1"/>
</dbReference>
<dbReference type="OrthoDB" id="5973539at2759"/>
<dbReference type="PANTHER" id="PTHR10067">
    <property type="entry name" value="PHOSPHATIDYLSERINE DECARBOXYLASE"/>
    <property type="match status" value="1"/>
</dbReference>
<keyword evidence="3" id="KW-0732">Signal</keyword>
<dbReference type="GO" id="GO:0005739">
    <property type="term" value="C:mitochondrion"/>
    <property type="evidence" value="ECO:0007669"/>
    <property type="project" value="TreeGrafter"/>
</dbReference>
<sequence length="455" mass="51089">MWLHFLFLTAFLHLAILGDALRNYTNDQLTNWPHIPQSSDTEWLSHVIRNVHQNPQQLHPVLEEFQTLIETSPRLYMLFDSMFKEVPQTGRYTHDIGGKPEIRSYQHLLQVLNHVIGTAPPYSERENRMSFVGVPIATILNWPMGTHSGFAAFIDPDVNTMIQKILNVWSTYLQSPDSTHVLGNGPTDWFGSTGLKDLETVGNLGRTNYSFDELYISNPAAPYRGYKSWDDYFTRLFRDGIRPVASPDDDSVIVNSCESKTYKVQRNVKARDVFWAKGKPYSIIDMLGGDPMAEQFIGGTIYQAFLSALSYHRWHAPVSGRIVKIYTINGTYYSEPLSIDLATQDEDGSQISGQNFVATQSYLSSMATRQVIFIEADNPAIGMMAFVGIGMAEVSTCEATVKEGDHVDKGDEIGMFHYGGSTHCLLFREDVNVTGFPEPGQSHNIPVRGQVAVVQ</sequence>
<keyword evidence="6" id="KW-1185">Reference proteome</keyword>
<feature type="domain" description="L-tryptophan decarboxylase PsiD-like" evidence="4">
    <location>
        <begin position="59"/>
        <end position="198"/>
    </location>
</feature>
<accession>A0A3A2Z8E3</accession>
<evidence type="ECO:0000313" key="5">
    <source>
        <dbReference type="EMBL" id="RJE18900.1"/>
    </source>
</evidence>
<dbReference type="Pfam" id="PF02666">
    <property type="entry name" value="PS_Dcarbxylase"/>
    <property type="match status" value="1"/>
</dbReference>
<keyword evidence="1" id="KW-0210">Decarboxylase</keyword>
<comment type="caution">
    <text evidence="5">The sequence shown here is derived from an EMBL/GenBank/DDBJ whole genome shotgun (WGS) entry which is preliminary data.</text>
</comment>
<proteinExistence type="predicted"/>
<dbReference type="InterPro" id="IPR003817">
    <property type="entry name" value="PS_Dcarbxylase"/>
</dbReference>
<dbReference type="GO" id="GO:0006646">
    <property type="term" value="P:phosphatidylethanolamine biosynthetic process"/>
    <property type="evidence" value="ECO:0007669"/>
    <property type="project" value="TreeGrafter"/>
</dbReference>
<dbReference type="EMBL" id="MVGC01000476">
    <property type="protein sequence ID" value="RJE18900.1"/>
    <property type="molecule type" value="Genomic_DNA"/>
</dbReference>
<dbReference type="GO" id="GO:0004609">
    <property type="term" value="F:phosphatidylserine decarboxylase activity"/>
    <property type="evidence" value="ECO:0007669"/>
    <property type="project" value="InterPro"/>
</dbReference>
<gene>
    <name evidence="5" type="ORF">PHISCL_08767</name>
</gene>
<organism evidence="5 6">
    <name type="scientific">Aspergillus sclerotialis</name>
    <dbReference type="NCBI Taxonomy" id="2070753"/>
    <lineage>
        <taxon>Eukaryota</taxon>
        <taxon>Fungi</taxon>
        <taxon>Dikarya</taxon>
        <taxon>Ascomycota</taxon>
        <taxon>Pezizomycotina</taxon>
        <taxon>Eurotiomycetes</taxon>
        <taxon>Eurotiomycetidae</taxon>
        <taxon>Eurotiales</taxon>
        <taxon>Aspergillaceae</taxon>
        <taxon>Aspergillus</taxon>
        <taxon>Aspergillus subgen. Polypaecilum</taxon>
    </lineage>
</organism>